<evidence type="ECO:0000313" key="2">
    <source>
        <dbReference type="Proteomes" id="UP001064048"/>
    </source>
</evidence>
<protein>
    <submittedName>
        <fullName evidence="1">Uncharacterized protein</fullName>
    </submittedName>
</protein>
<organism evidence="1 2">
    <name type="scientific">Choristoneura fumiferana</name>
    <name type="common">Spruce budworm moth</name>
    <name type="synonym">Archips fumiferana</name>
    <dbReference type="NCBI Taxonomy" id="7141"/>
    <lineage>
        <taxon>Eukaryota</taxon>
        <taxon>Metazoa</taxon>
        <taxon>Ecdysozoa</taxon>
        <taxon>Arthropoda</taxon>
        <taxon>Hexapoda</taxon>
        <taxon>Insecta</taxon>
        <taxon>Pterygota</taxon>
        <taxon>Neoptera</taxon>
        <taxon>Endopterygota</taxon>
        <taxon>Lepidoptera</taxon>
        <taxon>Glossata</taxon>
        <taxon>Ditrysia</taxon>
        <taxon>Tortricoidea</taxon>
        <taxon>Tortricidae</taxon>
        <taxon>Tortricinae</taxon>
        <taxon>Choristoneura</taxon>
    </lineage>
</organism>
<dbReference type="EMBL" id="CM046127">
    <property type="protein sequence ID" value="KAI8441513.1"/>
    <property type="molecule type" value="Genomic_DNA"/>
</dbReference>
<comment type="caution">
    <text evidence="1">The sequence shown here is derived from an EMBL/GenBank/DDBJ whole genome shotgun (WGS) entry which is preliminary data.</text>
</comment>
<reference evidence="1 2" key="1">
    <citation type="journal article" date="2022" name="Genome Biol. Evol.">
        <title>The Spruce Budworm Genome: Reconstructing the Evolutionary History of Antifreeze Proteins.</title>
        <authorList>
            <person name="Beliveau C."/>
            <person name="Gagne P."/>
            <person name="Picq S."/>
            <person name="Vernygora O."/>
            <person name="Keeling C.I."/>
            <person name="Pinkney K."/>
            <person name="Doucet D."/>
            <person name="Wen F."/>
            <person name="Johnston J.S."/>
            <person name="Maaroufi H."/>
            <person name="Boyle B."/>
            <person name="Laroche J."/>
            <person name="Dewar K."/>
            <person name="Juretic N."/>
            <person name="Blackburn G."/>
            <person name="Nisole A."/>
            <person name="Brunet B."/>
            <person name="Brandao M."/>
            <person name="Lumley L."/>
            <person name="Duan J."/>
            <person name="Quan G."/>
            <person name="Lucarotti C.J."/>
            <person name="Roe A.D."/>
            <person name="Sperling F.A.H."/>
            <person name="Levesque R.C."/>
            <person name="Cusson M."/>
        </authorList>
    </citation>
    <scope>NUCLEOTIDE SEQUENCE [LARGE SCALE GENOMIC DNA]</scope>
    <source>
        <strain evidence="1">Glfc:IPQL:Cfum</strain>
    </source>
</reference>
<keyword evidence="2" id="KW-1185">Reference proteome</keyword>
<gene>
    <name evidence="1" type="ORF">MSG28_015101</name>
</gene>
<sequence length="300" mass="34130">MPAATKNIYEVKLNAFENESDCHSIKPKHIPCRCEIDECDEIFENEEEMKRSLARFCRGDFFIIGRIWIAALKTILVGEKLCLISKVDAACVQAATLTEPKPKKPPDMKYTDLPLYDSPHKNYKDHLEDKYDCPKSHKKVLQTLLLPYVRCYRKKAQRILSEARCELKGTCNEISCDFRKAKKQVRDYLRDPQNVELRTGIVALGAGLGYYFGSGKGLPRRMFWTSFGAAVPGMICFPKETDAAIREVCWLAGNAWVALCKNVLNKDWDLRDKIPCPPPEPEKPPPPPPPIKIDGCPEKK</sequence>
<evidence type="ECO:0000313" key="1">
    <source>
        <dbReference type="EMBL" id="KAI8441513.1"/>
    </source>
</evidence>
<accession>A0ACC0KYD6</accession>
<dbReference type="Proteomes" id="UP001064048">
    <property type="component" value="Chromosome 27"/>
</dbReference>
<name>A0ACC0KYD6_CHOFU</name>
<proteinExistence type="predicted"/>